<keyword evidence="3 5" id="KW-1133">Transmembrane helix</keyword>
<gene>
    <name evidence="6" type="primary">RvY_09011</name>
    <name evidence="6" type="synonym">RvY_09011.2</name>
    <name evidence="6" type="ORF">RvY_09011-2</name>
</gene>
<feature type="transmembrane region" description="Helical" evidence="5">
    <location>
        <begin position="66"/>
        <end position="86"/>
    </location>
</feature>
<keyword evidence="2 5" id="KW-0812">Transmembrane</keyword>
<organism evidence="6 7">
    <name type="scientific">Ramazzottius varieornatus</name>
    <name type="common">Water bear</name>
    <name type="synonym">Tardigrade</name>
    <dbReference type="NCBI Taxonomy" id="947166"/>
    <lineage>
        <taxon>Eukaryota</taxon>
        <taxon>Metazoa</taxon>
        <taxon>Ecdysozoa</taxon>
        <taxon>Tardigrada</taxon>
        <taxon>Eutardigrada</taxon>
        <taxon>Parachela</taxon>
        <taxon>Hypsibioidea</taxon>
        <taxon>Ramazzottiidae</taxon>
        <taxon>Ramazzottius</taxon>
    </lineage>
</organism>
<evidence type="ECO:0000256" key="5">
    <source>
        <dbReference type="SAM" id="Phobius"/>
    </source>
</evidence>
<dbReference type="InterPro" id="IPR019184">
    <property type="entry name" value="Uncharacterised_TM-17"/>
</dbReference>
<evidence type="ECO:0000256" key="2">
    <source>
        <dbReference type="ARBA" id="ARBA00022692"/>
    </source>
</evidence>
<protein>
    <submittedName>
        <fullName evidence="6">Uncharacterized protein</fullName>
    </submittedName>
</protein>
<accession>A0A1D1VAC4</accession>
<name>A0A1D1VAC4_RAMVA</name>
<keyword evidence="4 5" id="KW-0472">Membrane</keyword>
<evidence type="ECO:0000313" key="6">
    <source>
        <dbReference type="EMBL" id="GAU97775.1"/>
    </source>
</evidence>
<evidence type="ECO:0000256" key="4">
    <source>
        <dbReference type="ARBA" id="ARBA00023136"/>
    </source>
</evidence>
<keyword evidence="7" id="KW-1185">Reference proteome</keyword>
<proteinExistence type="predicted"/>
<sequence>MAIFDASSPKFTKKIYTSNSQKNVAVILAILFMLNIFYDIAFIIGEIVLFIQKGTQLRLPYSADDIGLDTVLLLLLVILDALRFSFGKSVRLTERAAWEERLLDSAAEPTLPVHHPYASGSSHWYTYDALADICYAS</sequence>
<feature type="transmembrane region" description="Helical" evidence="5">
    <location>
        <begin position="24"/>
        <end position="51"/>
    </location>
</feature>
<reference evidence="6 7" key="1">
    <citation type="journal article" date="2016" name="Nat. Commun.">
        <title>Extremotolerant tardigrade genome and improved radiotolerance of human cultured cells by tardigrade-unique protein.</title>
        <authorList>
            <person name="Hashimoto T."/>
            <person name="Horikawa D.D."/>
            <person name="Saito Y."/>
            <person name="Kuwahara H."/>
            <person name="Kozuka-Hata H."/>
            <person name="Shin-I T."/>
            <person name="Minakuchi Y."/>
            <person name="Ohishi K."/>
            <person name="Motoyama A."/>
            <person name="Aizu T."/>
            <person name="Enomoto A."/>
            <person name="Kondo K."/>
            <person name="Tanaka S."/>
            <person name="Hara Y."/>
            <person name="Koshikawa S."/>
            <person name="Sagara H."/>
            <person name="Miura T."/>
            <person name="Yokobori S."/>
            <person name="Miyagawa K."/>
            <person name="Suzuki Y."/>
            <person name="Kubo T."/>
            <person name="Oyama M."/>
            <person name="Kohara Y."/>
            <person name="Fujiyama A."/>
            <person name="Arakawa K."/>
            <person name="Katayama T."/>
            <person name="Toyoda A."/>
            <person name="Kunieda T."/>
        </authorList>
    </citation>
    <scope>NUCLEOTIDE SEQUENCE [LARGE SCALE GENOMIC DNA]</scope>
    <source>
        <strain evidence="6 7">YOKOZUNA-1</strain>
    </source>
</reference>
<dbReference type="OrthoDB" id="262535at2759"/>
<comment type="subcellular location">
    <subcellularLocation>
        <location evidence="1">Membrane</location>
        <topology evidence="1">Multi-pass membrane protein</topology>
    </subcellularLocation>
</comment>
<evidence type="ECO:0000256" key="3">
    <source>
        <dbReference type="ARBA" id="ARBA00022989"/>
    </source>
</evidence>
<evidence type="ECO:0000256" key="1">
    <source>
        <dbReference type="ARBA" id="ARBA00004141"/>
    </source>
</evidence>
<dbReference type="Proteomes" id="UP000186922">
    <property type="component" value="Unassembled WGS sequence"/>
</dbReference>
<dbReference type="AlphaFoldDB" id="A0A1D1VAC4"/>
<dbReference type="EMBL" id="BDGG01000004">
    <property type="protein sequence ID" value="GAU97775.1"/>
    <property type="molecule type" value="Genomic_DNA"/>
</dbReference>
<dbReference type="Pfam" id="PF09799">
    <property type="entry name" value="Transmemb_17"/>
    <property type="match status" value="1"/>
</dbReference>
<dbReference type="GO" id="GO:0016020">
    <property type="term" value="C:membrane"/>
    <property type="evidence" value="ECO:0007669"/>
    <property type="project" value="UniProtKB-SubCell"/>
</dbReference>
<evidence type="ECO:0000313" key="7">
    <source>
        <dbReference type="Proteomes" id="UP000186922"/>
    </source>
</evidence>
<comment type="caution">
    <text evidence="6">The sequence shown here is derived from an EMBL/GenBank/DDBJ whole genome shotgun (WGS) entry which is preliminary data.</text>
</comment>